<dbReference type="InterPro" id="IPR044700">
    <property type="entry name" value="PIP2/PIPL1"/>
</dbReference>
<comment type="caution">
    <text evidence="3">The sequence shown here is derived from an EMBL/GenBank/DDBJ whole genome shotgun (WGS) entry which is preliminary data.</text>
</comment>
<organism evidence="3 4">
    <name type="scientific">Tripterygium wilfordii</name>
    <name type="common">Thunder God vine</name>
    <dbReference type="NCBI Taxonomy" id="458696"/>
    <lineage>
        <taxon>Eukaryota</taxon>
        <taxon>Viridiplantae</taxon>
        <taxon>Streptophyta</taxon>
        <taxon>Embryophyta</taxon>
        <taxon>Tracheophyta</taxon>
        <taxon>Spermatophyta</taxon>
        <taxon>Magnoliopsida</taxon>
        <taxon>eudicotyledons</taxon>
        <taxon>Gunneridae</taxon>
        <taxon>Pentapetalae</taxon>
        <taxon>rosids</taxon>
        <taxon>fabids</taxon>
        <taxon>Celastrales</taxon>
        <taxon>Celastraceae</taxon>
        <taxon>Tripterygium</taxon>
    </lineage>
</organism>
<dbReference type="GO" id="GO:0045087">
    <property type="term" value="P:innate immune response"/>
    <property type="evidence" value="ECO:0007669"/>
    <property type="project" value="InterPro"/>
</dbReference>
<accession>A0A7J7DL73</accession>
<evidence type="ECO:0000256" key="1">
    <source>
        <dbReference type="SAM" id="MobiDB-lite"/>
    </source>
</evidence>
<feature type="signal peptide" evidence="2">
    <location>
        <begin position="1"/>
        <end position="25"/>
    </location>
</feature>
<gene>
    <name evidence="3" type="ORF">HS088_TW06G01196</name>
</gene>
<keyword evidence="2" id="KW-0732">Signal</keyword>
<feature type="chain" id="PRO_5029818660" evidence="2">
    <location>
        <begin position="26"/>
        <end position="86"/>
    </location>
</feature>
<dbReference type="PANTHER" id="PTHR34663">
    <property type="entry name" value="OS06G0637400 PROTEIN"/>
    <property type="match status" value="1"/>
</dbReference>
<protein>
    <submittedName>
        <fullName evidence="3">Uncharacterized protein</fullName>
    </submittedName>
</protein>
<sequence length="86" mass="8937">MATRCFFVISLAVLLISSSIFASQARPLGHYSLGNMNKGVDIDTMFDELHIGGIKTGGPSLGGEGHALPDAVRKNDDSGPSPGQGH</sequence>
<dbReference type="EMBL" id="JAAARO010000006">
    <property type="protein sequence ID" value="KAF5747019.1"/>
    <property type="molecule type" value="Genomic_DNA"/>
</dbReference>
<evidence type="ECO:0000256" key="2">
    <source>
        <dbReference type="SAM" id="SignalP"/>
    </source>
</evidence>
<feature type="region of interest" description="Disordered" evidence="1">
    <location>
        <begin position="57"/>
        <end position="86"/>
    </location>
</feature>
<evidence type="ECO:0000313" key="4">
    <source>
        <dbReference type="Proteomes" id="UP000593562"/>
    </source>
</evidence>
<dbReference type="AlphaFoldDB" id="A0A7J7DL73"/>
<keyword evidence="4" id="KW-1185">Reference proteome</keyword>
<reference evidence="3 4" key="1">
    <citation type="journal article" date="2020" name="Nat. Commun.">
        <title>Genome of Tripterygium wilfordii and identification of cytochrome P450 involved in triptolide biosynthesis.</title>
        <authorList>
            <person name="Tu L."/>
            <person name="Su P."/>
            <person name="Zhang Z."/>
            <person name="Gao L."/>
            <person name="Wang J."/>
            <person name="Hu T."/>
            <person name="Zhou J."/>
            <person name="Zhang Y."/>
            <person name="Zhao Y."/>
            <person name="Liu Y."/>
            <person name="Song Y."/>
            <person name="Tong Y."/>
            <person name="Lu Y."/>
            <person name="Yang J."/>
            <person name="Xu C."/>
            <person name="Jia M."/>
            <person name="Peters R.J."/>
            <person name="Huang L."/>
            <person name="Gao W."/>
        </authorList>
    </citation>
    <scope>NUCLEOTIDE SEQUENCE [LARGE SCALE GENOMIC DNA]</scope>
    <source>
        <strain evidence="4">cv. XIE 37</strain>
        <tissue evidence="3">Leaf</tissue>
    </source>
</reference>
<evidence type="ECO:0000313" key="3">
    <source>
        <dbReference type="EMBL" id="KAF5747019.1"/>
    </source>
</evidence>
<dbReference type="PANTHER" id="PTHR34663:SF11">
    <property type="entry name" value="DERMOKINE-LIKE"/>
    <property type="match status" value="1"/>
</dbReference>
<dbReference type="InParanoid" id="A0A7J7DL73"/>
<name>A0A7J7DL73_TRIWF</name>
<proteinExistence type="predicted"/>
<dbReference type="Proteomes" id="UP000593562">
    <property type="component" value="Unassembled WGS sequence"/>
</dbReference>
<dbReference type="GO" id="GO:0050793">
    <property type="term" value="P:regulation of developmental process"/>
    <property type="evidence" value="ECO:0007669"/>
    <property type="project" value="InterPro"/>
</dbReference>